<keyword evidence="1" id="KW-0812">Transmembrane</keyword>
<organism evidence="2 3">
    <name type="scientific">Micromonospora arborensis</name>
    <dbReference type="NCBI Taxonomy" id="2116518"/>
    <lineage>
        <taxon>Bacteria</taxon>
        <taxon>Bacillati</taxon>
        <taxon>Actinomycetota</taxon>
        <taxon>Actinomycetes</taxon>
        <taxon>Micromonosporales</taxon>
        <taxon>Micromonosporaceae</taxon>
        <taxon>Micromonospora</taxon>
    </lineage>
</organism>
<sequence length="150" mass="15865">MIFLASGVWGDFKVGAGIEGQPGKLTITSCVRDHTTRNHSYKCEGRFDPTDAGSPPTTAWEQTHQVVAAGSVVEVTRTASGEATTRLKAWAGGFGVISLALFLFGAASVFLSRKNSRWGPWVLWTGLVLLPLGLAGMLLFAIASLSAEAI</sequence>
<proteinExistence type="predicted"/>
<dbReference type="Proteomes" id="UP000248333">
    <property type="component" value="Unassembled WGS sequence"/>
</dbReference>
<name>A0A318NHU5_9ACTN</name>
<reference evidence="2 3" key="1">
    <citation type="submission" date="2018-03" db="EMBL/GenBank/DDBJ databases">
        <title>Bioinformatic expansion and discovery of thiopeptide antibiotics.</title>
        <authorList>
            <person name="Schwalen C.J."/>
            <person name="Hudson G.A."/>
            <person name="Mitchell D.A."/>
        </authorList>
    </citation>
    <scope>NUCLEOTIDE SEQUENCE [LARGE SCALE GENOMIC DNA]</scope>
    <source>
        <strain evidence="2 3">NRRL 8041</strain>
    </source>
</reference>
<feature type="transmembrane region" description="Helical" evidence="1">
    <location>
        <begin position="123"/>
        <end position="147"/>
    </location>
</feature>
<evidence type="ECO:0000256" key="1">
    <source>
        <dbReference type="SAM" id="Phobius"/>
    </source>
</evidence>
<keyword evidence="3" id="KW-1185">Reference proteome</keyword>
<keyword evidence="1" id="KW-0472">Membrane</keyword>
<accession>A0A318NHU5</accession>
<dbReference type="EMBL" id="PYBV01000032">
    <property type="protein sequence ID" value="PYC66595.1"/>
    <property type="molecule type" value="Genomic_DNA"/>
</dbReference>
<keyword evidence="1" id="KW-1133">Transmembrane helix</keyword>
<feature type="transmembrane region" description="Helical" evidence="1">
    <location>
        <begin position="89"/>
        <end position="111"/>
    </location>
</feature>
<gene>
    <name evidence="2" type="ORF">C7C45_24175</name>
</gene>
<evidence type="ECO:0000313" key="3">
    <source>
        <dbReference type="Proteomes" id="UP000248333"/>
    </source>
</evidence>
<dbReference type="RefSeq" id="WP_110565996.1">
    <property type="nucleotide sequence ID" value="NZ_PYBV01000032.1"/>
</dbReference>
<protein>
    <submittedName>
        <fullName evidence="2">Uncharacterized protein</fullName>
    </submittedName>
</protein>
<comment type="caution">
    <text evidence="2">The sequence shown here is derived from an EMBL/GenBank/DDBJ whole genome shotgun (WGS) entry which is preliminary data.</text>
</comment>
<dbReference type="AlphaFoldDB" id="A0A318NHU5"/>
<evidence type="ECO:0000313" key="2">
    <source>
        <dbReference type="EMBL" id="PYC66595.1"/>
    </source>
</evidence>